<name>A0A087VSQ2_9BIFI</name>
<dbReference type="Proteomes" id="UP000028569">
    <property type="component" value="Chromosome"/>
</dbReference>
<keyword evidence="3" id="KW-1185">Reference proteome</keyword>
<evidence type="ECO:0000313" key="3">
    <source>
        <dbReference type="Proteomes" id="UP000028569"/>
    </source>
</evidence>
<evidence type="ECO:0000313" key="2">
    <source>
        <dbReference type="EMBL" id="AIC91390.1"/>
    </source>
</evidence>
<evidence type="ECO:0000256" key="1">
    <source>
        <dbReference type="SAM" id="MobiDB-lite"/>
    </source>
</evidence>
<organism evidence="2 3">
    <name type="scientific">Bifidobacterium [indicum] DSM 20214 = LMG 11587</name>
    <dbReference type="NCBI Taxonomy" id="1341694"/>
    <lineage>
        <taxon>Bacteria</taxon>
        <taxon>Bacillati</taxon>
        <taxon>Actinomycetota</taxon>
        <taxon>Actinomycetes</taxon>
        <taxon>Bifidobacteriales</taxon>
        <taxon>Bifidobacteriaceae</taxon>
        <taxon>Bifidobacterium</taxon>
    </lineage>
</organism>
<feature type="region of interest" description="Disordered" evidence="1">
    <location>
        <begin position="1"/>
        <end position="57"/>
    </location>
</feature>
<protein>
    <submittedName>
        <fullName evidence="2">Uncharacterized protein</fullName>
    </submittedName>
</protein>
<accession>A0A087VSQ2</accession>
<sequence length="240" mass="25853">MTREHVFGGNRTLSPVGANLASNQSTGTATRSGRGTGAHQGTATGPADAPPDTPALPAQPGLIHIDDLPGRLSLALLVRLGIVTVLDRSTCYLNEAAGGIFGRASIVNPLLPFGAAACGSLALWVWMSGEFPEALDIISNSHFRAPVLGRPLRPHNRKLNPQYLMRVGELWVTSPLWTACDLACEEADPLNGFSRKERILELMDRYRISCPECLDLLSANPRWPGHATGVRIFTDLKDLL</sequence>
<dbReference type="KEGG" id="bii:BINDI_0104"/>
<proteinExistence type="predicted"/>
<dbReference type="OrthoDB" id="3239634at2"/>
<dbReference type="AlphaFoldDB" id="A0A087VSQ2"/>
<dbReference type="RefSeq" id="WP_052109106.1">
    <property type="nucleotide sequence ID" value="NZ_CP006018.1"/>
</dbReference>
<dbReference type="HOGENOM" id="CLU_079319_1_0_11"/>
<dbReference type="EMBL" id="CP006018">
    <property type="protein sequence ID" value="AIC91390.1"/>
    <property type="molecule type" value="Genomic_DNA"/>
</dbReference>
<reference evidence="2 3" key="1">
    <citation type="journal article" date="2014" name="Appl. Environ. Microbiol.">
        <title>Genomic encyclopedia of type strains of the genus Bifidobacterium.</title>
        <authorList>
            <person name="Milani C."/>
            <person name="Lugli G.A."/>
            <person name="Duranti S."/>
            <person name="Turroni F."/>
            <person name="Bottacini F."/>
            <person name="Mangifesta M."/>
            <person name="Sanchez B."/>
            <person name="Viappiani A."/>
            <person name="Mancabelli L."/>
            <person name="Taminiau B."/>
            <person name="Delcenserie V."/>
            <person name="Barrangou R."/>
            <person name="Margolles A."/>
            <person name="van Sinderen D."/>
            <person name="Ventura M."/>
        </authorList>
    </citation>
    <scope>NUCLEOTIDE SEQUENCE [LARGE SCALE GENOMIC DNA]</scope>
    <source>
        <strain evidence="2 3">LMG 11587</strain>
    </source>
</reference>
<gene>
    <name evidence="2" type="ORF">BINDI_0104</name>
</gene>